<name>A0A438FWL5_VITVI</name>
<protein>
    <submittedName>
        <fullName evidence="2">Uncharacterized protein</fullName>
    </submittedName>
</protein>
<accession>A0A438FWL5</accession>
<feature type="region of interest" description="Disordered" evidence="1">
    <location>
        <begin position="1"/>
        <end position="47"/>
    </location>
</feature>
<proteinExistence type="predicted"/>
<evidence type="ECO:0000313" key="3">
    <source>
        <dbReference type="Proteomes" id="UP000288805"/>
    </source>
</evidence>
<comment type="caution">
    <text evidence="2">The sequence shown here is derived from an EMBL/GenBank/DDBJ whole genome shotgun (WGS) entry which is preliminary data.</text>
</comment>
<evidence type="ECO:0000313" key="2">
    <source>
        <dbReference type="EMBL" id="RVW64328.1"/>
    </source>
</evidence>
<feature type="compositionally biased region" description="Basic and acidic residues" evidence="1">
    <location>
        <begin position="32"/>
        <end position="41"/>
    </location>
</feature>
<dbReference type="Proteomes" id="UP000288805">
    <property type="component" value="Unassembled WGS sequence"/>
</dbReference>
<feature type="compositionally biased region" description="Polar residues" evidence="1">
    <location>
        <begin position="12"/>
        <end position="31"/>
    </location>
</feature>
<reference evidence="2 3" key="1">
    <citation type="journal article" date="2018" name="PLoS Genet.">
        <title>Population sequencing reveals clonal diversity and ancestral inbreeding in the grapevine cultivar Chardonnay.</title>
        <authorList>
            <person name="Roach M.J."/>
            <person name="Johnson D.L."/>
            <person name="Bohlmann J."/>
            <person name="van Vuuren H.J."/>
            <person name="Jones S.J."/>
            <person name="Pretorius I.S."/>
            <person name="Schmidt S.A."/>
            <person name="Borneman A.R."/>
        </authorList>
    </citation>
    <scope>NUCLEOTIDE SEQUENCE [LARGE SCALE GENOMIC DNA]</scope>
    <source>
        <strain evidence="3">cv. Chardonnay</strain>
        <tissue evidence="2">Leaf</tissue>
    </source>
</reference>
<sequence>MKDKDMFLLEFPNSSPSELSNTPSKPSNGTQKEFRSHEKGPKISSTPQIATTIPKIVETCPILDIGTTEKESEPIATKPLQVYSRRRVTKRRPMQVQTFEPTLGNEEHNYIAPFDSHDDVDNVDLPIVIRKGTRKCVQHSLSNFVSFGKFSPSHKTFLTQINSIPIPQTSTKALGNEKWKQAMKVEMEALEKNET</sequence>
<dbReference type="AlphaFoldDB" id="A0A438FWL5"/>
<gene>
    <name evidence="2" type="ORF">CK203_047010</name>
</gene>
<organism evidence="2 3">
    <name type="scientific">Vitis vinifera</name>
    <name type="common">Grape</name>
    <dbReference type="NCBI Taxonomy" id="29760"/>
    <lineage>
        <taxon>Eukaryota</taxon>
        <taxon>Viridiplantae</taxon>
        <taxon>Streptophyta</taxon>
        <taxon>Embryophyta</taxon>
        <taxon>Tracheophyta</taxon>
        <taxon>Spermatophyta</taxon>
        <taxon>Magnoliopsida</taxon>
        <taxon>eudicotyledons</taxon>
        <taxon>Gunneridae</taxon>
        <taxon>Pentapetalae</taxon>
        <taxon>rosids</taxon>
        <taxon>Vitales</taxon>
        <taxon>Vitaceae</taxon>
        <taxon>Viteae</taxon>
        <taxon>Vitis</taxon>
    </lineage>
</organism>
<dbReference type="EMBL" id="QGNW01000722">
    <property type="protein sequence ID" value="RVW64328.1"/>
    <property type="molecule type" value="Genomic_DNA"/>
</dbReference>
<evidence type="ECO:0000256" key="1">
    <source>
        <dbReference type="SAM" id="MobiDB-lite"/>
    </source>
</evidence>